<dbReference type="EMBL" id="HBUF01307140">
    <property type="protein sequence ID" value="CAG6692429.1"/>
    <property type="molecule type" value="Transcribed_RNA"/>
</dbReference>
<protein>
    <submittedName>
        <fullName evidence="2">Uncharacterized protein</fullName>
    </submittedName>
</protein>
<organism evidence="2">
    <name type="scientific">Cacopsylla melanoneura</name>
    <dbReference type="NCBI Taxonomy" id="428564"/>
    <lineage>
        <taxon>Eukaryota</taxon>
        <taxon>Metazoa</taxon>
        <taxon>Ecdysozoa</taxon>
        <taxon>Arthropoda</taxon>
        <taxon>Hexapoda</taxon>
        <taxon>Insecta</taxon>
        <taxon>Pterygota</taxon>
        <taxon>Neoptera</taxon>
        <taxon>Paraneoptera</taxon>
        <taxon>Hemiptera</taxon>
        <taxon>Sternorrhyncha</taxon>
        <taxon>Psylloidea</taxon>
        <taxon>Psyllidae</taxon>
        <taxon>Psyllinae</taxon>
        <taxon>Cacopsylla</taxon>
    </lineage>
</organism>
<evidence type="ECO:0000256" key="1">
    <source>
        <dbReference type="SAM" id="MobiDB-lite"/>
    </source>
</evidence>
<feature type="region of interest" description="Disordered" evidence="1">
    <location>
        <begin position="28"/>
        <end position="73"/>
    </location>
</feature>
<feature type="compositionally biased region" description="Basic residues" evidence="1">
    <location>
        <begin position="50"/>
        <end position="69"/>
    </location>
</feature>
<dbReference type="AlphaFoldDB" id="A0A8D8TT20"/>
<dbReference type="EMBL" id="HBUF01307141">
    <property type="protein sequence ID" value="CAG6692430.1"/>
    <property type="molecule type" value="Transcribed_RNA"/>
</dbReference>
<sequence length="132" mass="15484">MLKDLKVPHKDGVCCIRIILFKTKGGLEIAPPNKSDNLDNNLIASERKDERKRRKISHQDKQKKKKALGKNKEYDNFTTRKNKEINKLHELAWNDRGSTIKQMDFMAVSRAIGSFWTPLDPFTVQEEWGYFY</sequence>
<evidence type="ECO:0000313" key="2">
    <source>
        <dbReference type="EMBL" id="CAG6692429.1"/>
    </source>
</evidence>
<proteinExistence type="predicted"/>
<name>A0A8D8TT20_9HEMI</name>
<reference evidence="2" key="1">
    <citation type="submission" date="2021-05" db="EMBL/GenBank/DDBJ databases">
        <authorList>
            <person name="Alioto T."/>
            <person name="Alioto T."/>
            <person name="Gomez Garrido J."/>
        </authorList>
    </citation>
    <scope>NUCLEOTIDE SEQUENCE</scope>
</reference>
<accession>A0A8D8TT20</accession>
<feature type="compositionally biased region" description="Polar residues" evidence="1">
    <location>
        <begin position="34"/>
        <end position="43"/>
    </location>
</feature>